<organism evidence="2 3">
    <name type="scientific">Clostridium aciditolerans</name>
    <dbReference type="NCBI Taxonomy" id="339861"/>
    <lineage>
        <taxon>Bacteria</taxon>
        <taxon>Bacillati</taxon>
        <taxon>Bacillota</taxon>
        <taxon>Clostridia</taxon>
        <taxon>Eubacteriales</taxon>
        <taxon>Clostridiaceae</taxon>
        <taxon>Clostridium</taxon>
    </lineage>
</organism>
<dbReference type="RefSeq" id="WP_211144439.1">
    <property type="nucleotide sequence ID" value="NZ_JAEEGB010000038.1"/>
</dbReference>
<dbReference type="InterPro" id="IPR009078">
    <property type="entry name" value="Ferritin-like_SF"/>
</dbReference>
<dbReference type="Proteomes" id="UP000622687">
    <property type="component" value="Unassembled WGS sequence"/>
</dbReference>
<accession>A0A934HVI3</accession>
<evidence type="ECO:0000313" key="3">
    <source>
        <dbReference type="Proteomes" id="UP000622687"/>
    </source>
</evidence>
<name>A0A934HVI3_9CLOT</name>
<proteinExistence type="predicted"/>
<dbReference type="SUPFAM" id="SSF47240">
    <property type="entry name" value="Ferritin-like"/>
    <property type="match status" value="1"/>
</dbReference>
<dbReference type="GO" id="GO:0016491">
    <property type="term" value="F:oxidoreductase activity"/>
    <property type="evidence" value="ECO:0007669"/>
    <property type="project" value="InterPro"/>
</dbReference>
<dbReference type="CDD" id="cd01045">
    <property type="entry name" value="Ferritin_like_AB"/>
    <property type="match status" value="1"/>
</dbReference>
<reference evidence="2" key="1">
    <citation type="submission" date="2020-12" db="EMBL/GenBank/DDBJ databases">
        <title>Clostridium thailandense sp. nov., a novel acetogenic bacterium isolated from peat land soil in Thailand.</title>
        <authorList>
            <person name="Chaikitkaew S."/>
            <person name="Birkeland N.K."/>
        </authorList>
    </citation>
    <scope>NUCLEOTIDE SEQUENCE</scope>
    <source>
        <strain evidence="2">DSM 17425</strain>
    </source>
</reference>
<dbReference type="EMBL" id="JAEEGB010000038">
    <property type="protein sequence ID" value="MBI6875075.1"/>
    <property type="molecule type" value="Genomic_DNA"/>
</dbReference>
<dbReference type="InterPro" id="IPR003251">
    <property type="entry name" value="Rr_diiron-bd_dom"/>
</dbReference>
<dbReference type="Pfam" id="PF02915">
    <property type="entry name" value="Rubrerythrin"/>
    <property type="match status" value="1"/>
</dbReference>
<dbReference type="PANTHER" id="PTHR43865">
    <property type="entry name" value="RUBRERYTHRIN-RELATED"/>
    <property type="match status" value="1"/>
</dbReference>
<dbReference type="InterPro" id="IPR012347">
    <property type="entry name" value="Ferritin-like"/>
</dbReference>
<evidence type="ECO:0000259" key="1">
    <source>
        <dbReference type="Pfam" id="PF02915"/>
    </source>
</evidence>
<protein>
    <submittedName>
        <fullName evidence="2">Ferritin family protein</fullName>
    </submittedName>
</protein>
<keyword evidence="3" id="KW-1185">Reference proteome</keyword>
<comment type="caution">
    <text evidence="2">The sequence shown here is derived from an EMBL/GenBank/DDBJ whole genome shotgun (WGS) entry which is preliminary data.</text>
</comment>
<sequence>MNKKELQLLKQAIINEIEGSEFYKLASEKNGISEEVKDAFIDLHNEELKHIDWLKNLFDKIKNDKEDDFNLAMIEALPSPKLFSWDKLDRKSAALVVSVFGIAIQNEMAAVEFYKNAAASTDIDKAKKLYEVLSKWEELHVEAFSKEYDNLLEEWWADQGFEPF</sequence>
<evidence type="ECO:0000313" key="2">
    <source>
        <dbReference type="EMBL" id="MBI6875075.1"/>
    </source>
</evidence>
<dbReference type="InterPro" id="IPR052364">
    <property type="entry name" value="Rubrerythrin"/>
</dbReference>
<gene>
    <name evidence="2" type="ORF">I6U51_20590</name>
</gene>
<dbReference type="PANTHER" id="PTHR43865:SF1">
    <property type="entry name" value="RUBRERYTHRIN-RELATED"/>
    <property type="match status" value="1"/>
</dbReference>
<dbReference type="Gene3D" id="1.20.1260.10">
    <property type="match status" value="1"/>
</dbReference>
<dbReference type="AlphaFoldDB" id="A0A934HVI3"/>
<feature type="domain" description="Rubrerythrin diiron-binding" evidence="1">
    <location>
        <begin position="8"/>
        <end position="148"/>
    </location>
</feature>
<dbReference type="GO" id="GO:0046872">
    <property type="term" value="F:metal ion binding"/>
    <property type="evidence" value="ECO:0007669"/>
    <property type="project" value="InterPro"/>
</dbReference>